<keyword evidence="19" id="KW-1185">Reference proteome</keyword>
<evidence type="ECO:0000256" key="10">
    <source>
        <dbReference type="ARBA" id="ARBA00022898"/>
    </source>
</evidence>
<evidence type="ECO:0000256" key="5">
    <source>
        <dbReference type="ARBA" id="ARBA00005072"/>
    </source>
</evidence>
<dbReference type="EMBL" id="JAFEUF010000034">
    <property type="protein sequence ID" value="MBM7054170.1"/>
    <property type="molecule type" value="Genomic_DNA"/>
</dbReference>
<sequence length="317" mass="34078">MTTTAVASPRFAFHNGEFVRADTVGLPVSTQALHYGTGVFEGIRAYAREGTAGLAVFRLREHLERLERSAGALRIRLPLTVDDMSDVVLDLLRRNGGDGDTYIRPLAYKLALEPGTPFGVRLSGVSAQFTLTTVRMGSYVRSEGLACKVSTFRRVPSVSIPSTAKITGTYANNALAVEEAYADGCDDALMLGLDGNLTEASTSNVFVVGRDGRIATPPVTADILPGITRATVIELLAREFGLPVAERPVGRAELDDAQEVFTTGTGVEVSAVTSIDHRPVSTGRAGDLTRRLRDVYTEVVRGRRPAYATWLTPVPPR</sequence>
<evidence type="ECO:0000256" key="17">
    <source>
        <dbReference type="RuleBase" id="RU364094"/>
    </source>
</evidence>
<dbReference type="NCBIfam" id="NF005146">
    <property type="entry name" value="PRK06606.1"/>
    <property type="match status" value="1"/>
</dbReference>
<comment type="function">
    <text evidence="2 17">Acts on leucine, isoleucine and valine.</text>
</comment>
<comment type="similarity">
    <text evidence="6 15">Belongs to the class-IV pyridoxal-phosphate-dependent aminotransferase family.</text>
</comment>
<gene>
    <name evidence="17" type="primary">ilvE</name>
    <name evidence="18" type="ORF">JS521_09915</name>
</gene>
<dbReference type="SUPFAM" id="SSF56752">
    <property type="entry name" value="D-aminoacid aminotransferase-like PLP-dependent enzymes"/>
    <property type="match status" value="1"/>
</dbReference>
<dbReference type="InterPro" id="IPR050571">
    <property type="entry name" value="Class-IV_PLP-Dep_Aminotrnsfr"/>
</dbReference>
<comment type="pathway">
    <text evidence="4 17">Amino-acid biosynthesis; L-valine biosynthesis; L-valine from pyruvate: step 4/4.</text>
</comment>
<dbReference type="InterPro" id="IPR043132">
    <property type="entry name" value="BCAT-like_C"/>
</dbReference>
<dbReference type="EC" id="2.6.1.42" evidence="17"/>
<dbReference type="PANTHER" id="PTHR42743:SF4">
    <property type="entry name" value="BRANCHED-CHAIN-AMINO-ACID AMINOTRANSFERASE-RELATED"/>
    <property type="match status" value="1"/>
</dbReference>
<dbReference type="InterPro" id="IPR018300">
    <property type="entry name" value="Aminotrans_IV_CS"/>
</dbReference>
<comment type="catalytic activity">
    <reaction evidence="12 17">
        <text>L-valine + 2-oxoglutarate = 3-methyl-2-oxobutanoate + L-glutamate</text>
        <dbReference type="Rhea" id="RHEA:24813"/>
        <dbReference type="ChEBI" id="CHEBI:11851"/>
        <dbReference type="ChEBI" id="CHEBI:16810"/>
        <dbReference type="ChEBI" id="CHEBI:29985"/>
        <dbReference type="ChEBI" id="CHEBI:57762"/>
        <dbReference type="EC" id="2.6.1.42"/>
    </reaction>
</comment>
<dbReference type="Pfam" id="PF01063">
    <property type="entry name" value="Aminotran_4"/>
    <property type="match status" value="1"/>
</dbReference>
<evidence type="ECO:0000256" key="16">
    <source>
        <dbReference type="RuleBase" id="RU004516"/>
    </source>
</evidence>
<dbReference type="RefSeq" id="WP_205082343.1">
    <property type="nucleotide sequence ID" value="NZ_JAFEUF010000034.1"/>
</dbReference>
<evidence type="ECO:0000256" key="8">
    <source>
        <dbReference type="ARBA" id="ARBA00022605"/>
    </source>
</evidence>
<keyword evidence="7 17" id="KW-0032">Aminotransferase</keyword>
<accession>A0ABS2HX02</accession>
<keyword evidence="11 17" id="KW-0100">Branched-chain amino acid biosynthesis</keyword>
<evidence type="ECO:0000313" key="19">
    <source>
        <dbReference type="Proteomes" id="UP000712045"/>
    </source>
</evidence>
<evidence type="ECO:0000256" key="1">
    <source>
        <dbReference type="ARBA" id="ARBA00001933"/>
    </source>
</evidence>
<organism evidence="18 19">
    <name type="scientific">Streptomyces durocortorensis</name>
    <dbReference type="NCBI Taxonomy" id="2811104"/>
    <lineage>
        <taxon>Bacteria</taxon>
        <taxon>Bacillati</taxon>
        <taxon>Actinomycetota</taxon>
        <taxon>Actinomycetes</taxon>
        <taxon>Kitasatosporales</taxon>
        <taxon>Streptomycetaceae</taxon>
        <taxon>Streptomyces</taxon>
    </lineage>
</organism>
<evidence type="ECO:0000313" key="18">
    <source>
        <dbReference type="EMBL" id="MBM7054170.1"/>
    </source>
</evidence>
<comment type="catalytic activity">
    <reaction evidence="13 17">
        <text>L-isoleucine + 2-oxoglutarate = (S)-3-methyl-2-oxopentanoate + L-glutamate</text>
        <dbReference type="Rhea" id="RHEA:24801"/>
        <dbReference type="ChEBI" id="CHEBI:16810"/>
        <dbReference type="ChEBI" id="CHEBI:29985"/>
        <dbReference type="ChEBI" id="CHEBI:35146"/>
        <dbReference type="ChEBI" id="CHEBI:58045"/>
        <dbReference type="EC" id="2.6.1.42"/>
    </reaction>
</comment>
<dbReference type="NCBIfam" id="TIGR01122">
    <property type="entry name" value="ilvE_I"/>
    <property type="match status" value="1"/>
</dbReference>
<dbReference type="InterPro" id="IPR043131">
    <property type="entry name" value="BCAT-like_N"/>
</dbReference>
<evidence type="ECO:0000256" key="4">
    <source>
        <dbReference type="ARBA" id="ARBA00004931"/>
    </source>
</evidence>
<evidence type="ECO:0000256" key="7">
    <source>
        <dbReference type="ARBA" id="ARBA00022576"/>
    </source>
</evidence>
<dbReference type="PROSITE" id="PS00770">
    <property type="entry name" value="AA_TRANSFER_CLASS_4"/>
    <property type="match status" value="1"/>
</dbReference>
<comment type="pathway">
    <text evidence="3 17">Amino-acid biosynthesis; L-isoleucine biosynthesis; L-isoleucine from 2-oxobutanoate: step 4/4.</text>
</comment>
<name>A0ABS2HX02_9ACTN</name>
<dbReference type="InterPro" id="IPR036038">
    <property type="entry name" value="Aminotransferase-like"/>
</dbReference>
<dbReference type="PANTHER" id="PTHR42743">
    <property type="entry name" value="AMINO-ACID AMINOTRANSFERASE"/>
    <property type="match status" value="1"/>
</dbReference>
<keyword evidence="8 17" id="KW-0028">Amino-acid biosynthesis</keyword>
<evidence type="ECO:0000256" key="14">
    <source>
        <dbReference type="ARBA" id="ARBA00049229"/>
    </source>
</evidence>
<proteinExistence type="inferred from homology"/>
<evidence type="ECO:0000256" key="12">
    <source>
        <dbReference type="ARBA" id="ARBA00048212"/>
    </source>
</evidence>
<dbReference type="Gene3D" id="3.30.470.10">
    <property type="match status" value="1"/>
</dbReference>
<comment type="catalytic activity">
    <reaction evidence="14 17">
        <text>L-leucine + 2-oxoglutarate = 4-methyl-2-oxopentanoate + L-glutamate</text>
        <dbReference type="Rhea" id="RHEA:18321"/>
        <dbReference type="ChEBI" id="CHEBI:16810"/>
        <dbReference type="ChEBI" id="CHEBI:17865"/>
        <dbReference type="ChEBI" id="CHEBI:29985"/>
        <dbReference type="ChEBI" id="CHEBI:57427"/>
        <dbReference type="EC" id="2.6.1.42"/>
    </reaction>
</comment>
<dbReference type="InterPro" id="IPR001544">
    <property type="entry name" value="Aminotrans_IV"/>
</dbReference>
<comment type="pathway">
    <text evidence="5 17">Amino-acid biosynthesis; L-leucine biosynthesis; L-leucine from 3-methyl-2-oxobutanoate: step 4/4.</text>
</comment>
<evidence type="ECO:0000256" key="9">
    <source>
        <dbReference type="ARBA" id="ARBA00022679"/>
    </source>
</evidence>
<dbReference type="Gene3D" id="3.20.10.10">
    <property type="entry name" value="D-amino Acid Aminotransferase, subunit A, domain 2"/>
    <property type="match status" value="1"/>
</dbReference>
<evidence type="ECO:0000256" key="13">
    <source>
        <dbReference type="ARBA" id="ARBA00048798"/>
    </source>
</evidence>
<comment type="caution">
    <text evidence="18">The sequence shown here is derived from an EMBL/GenBank/DDBJ whole genome shotgun (WGS) entry which is preliminary data.</text>
</comment>
<reference evidence="18 19" key="1">
    <citation type="submission" date="2021-02" db="EMBL/GenBank/DDBJ databases">
        <title>Genome Streptomyces sp. RHZ10.</title>
        <authorList>
            <person name="Besaury L."/>
        </authorList>
    </citation>
    <scope>NUCLEOTIDE SEQUENCE [LARGE SCALE GENOMIC DNA]</scope>
    <source>
        <strain evidence="18 19">RHZ10</strain>
    </source>
</reference>
<protein>
    <recommendedName>
        <fullName evidence="17">Branched-chain-amino-acid aminotransferase</fullName>
        <shortName evidence="17">BCAT</shortName>
        <ecNumber evidence="17">2.6.1.42</ecNumber>
    </recommendedName>
</protein>
<comment type="cofactor">
    <cofactor evidence="1 16">
        <name>pyridoxal 5'-phosphate</name>
        <dbReference type="ChEBI" id="CHEBI:597326"/>
    </cofactor>
</comment>
<evidence type="ECO:0000256" key="15">
    <source>
        <dbReference type="RuleBase" id="RU004106"/>
    </source>
</evidence>
<keyword evidence="9 17" id="KW-0808">Transferase</keyword>
<evidence type="ECO:0000256" key="2">
    <source>
        <dbReference type="ARBA" id="ARBA00003109"/>
    </source>
</evidence>
<dbReference type="GO" id="GO:0004084">
    <property type="term" value="F:branched-chain-amino-acid transaminase activity"/>
    <property type="evidence" value="ECO:0007669"/>
    <property type="project" value="UniProtKB-EC"/>
</dbReference>
<dbReference type="Proteomes" id="UP000712045">
    <property type="component" value="Unassembled WGS sequence"/>
</dbReference>
<dbReference type="InterPro" id="IPR005785">
    <property type="entry name" value="B_amino_transI"/>
</dbReference>
<evidence type="ECO:0000256" key="11">
    <source>
        <dbReference type="ARBA" id="ARBA00023304"/>
    </source>
</evidence>
<keyword evidence="10 16" id="KW-0663">Pyridoxal phosphate</keyword>
<evidence type="ECO:0000256" key="3">
    <source>
        <dbReference type="ARBA" id="ARBA00004824"/>
    </source>
</evidence>
<evidence type="ECO:0000256" key="6">
    <source>
        <dbReference type="ARBA" id="ARBA00009320"/>
    </source>
</evidence>